<dbReference type="GO" id="GO:0008194">
    <property type="term" value="F:UDP-glycosyltransferase activity"/>
    <property type="evidence" value="ECO:0000318"/>
    <property type="project" value="GO_Central"/>
</dbReference>
<reference evidence="6 7" key="2">
    <citation type="journal article" date="2010" name="Nucleic Acids Res.">
        <title>BeetleBase in 2010: revisions to provide comprehensive genomic information for Tribolium castaneum.</title>
        <authorList>
            <person name="Kim H.S."/>
            <person name="Murphy T."/>
            <person name="Xia J."/>
            <person name="Caragea D."/>
            <person name="Park Y."/>
            <person name="Beeman R.W."/>
            <person name="Lorenzen M.D."/>
            <person name="Butcher S."/>
            <person name="Manak J.R."/>
            <person name="Brown S.J."/>
        </authorList>
    </citation>
    <scope>NUCLEOTIDE SEQUENCE [LARGE SCALE GENOMIC DNA]</scope>
    <source>
        <strain evidence="6 7">Georgia GA2</strain>
    </source>
</reference>
<comment type="similarity">
    <text evidence="1">Belongs to the UDP-glycosyltransferase family.</text>
</comment>
<keyword evidence="5" id="KW-0732">Signal</keyword>
<proteinExistence type="inferred from homology"/>
<evidence type="ECO:0000256" key="3">
    <source>
        <dbReference type="ARBA" id="ARBA00022679"/>
    </source>
</evidence>
<dbReference type="InParanoid" id="A0A139WC99"/>
<feature type="transmembrane region" description="Helical" evidence="4">
    <location>
        <begin position="968"/>
        <end position="992"/>
    </location>
</feature>
<evidence type="ECO:0000313" key="7">
    <source>
        <dbReference type="Proteomes" id="UP000007266"/>
    </source>
</evidence>
<dbReference type="EMBL" id="KQ971371">
    <property type="protein sequence ID" value="KYB25475.1"/>
    <property type="molecule type" value="Genomic_DNA"/>
</dbReference>
<feature type="transmembrane region" description="Helical" evidence="4">
    <location>
        <begin position="861"/>
        <end position="882"/>
    </location>
</feature>
<feature type="transmembrane region" description="Helical" evidence="4">
    <location>
        <begin position="1429"/>
        <end position="1450"/>
    </location>
</feature>
<feature type="chain" id="PRO_5007299683" evidence="5">
    <location>
        <begin position="20"/>
        <end position="2722"/>
    </location>
</feature>
<feature type="transmembrane region" description="Helical" evidence="4">
    <location>
        <begin position="1470"/>
        <end position="1492"/>
    </location>
</feature>
<organism evidence="6 7">
    <name type="scientific">Tribolium castaneum</name>
    <name type="common">Red flour beetle</name>
    <dbReference type="NCBI Taxonomy" id="7070"/>
    <lineage>
        <taxon>Eukaryota</taxon>
        <taxon>Metazoa</taxon>
        <taxon>Ecdysozoa</taxon>
        <taxon>Arthropoda</taxon>
        <taxon>Hexapoda</taxon>
        <taxon>Insecta</taxon>
        <taxon>Pterygota</taxon>
        <taxon>Neoptera</taxon>
        <taxon>Endopterygota</taxon>
        <taxon>Coleoptera</taxon>
        <taxon>Polyphaga</taxon>
        <taxon>Cucujiformia</taxon>
        <taxon>Tenebrionidae</taxon>
        <taxon>Tenebrionidae incertae sedis</taxon>
        <taxon>Tribolium</taxon>
    </lineage>
</organism>
<dbReference type="Pfam" id="PF00201">
    <property type="entry name" value="UDPGT"/>
    <property type="match status" value="6"/>
</dbReference>
<keyword evidence="4" id="KW-1133">Transmembrane helix</keyword>
<keyword evidence="4" id="KW-0812">Transmembrane</keyword>
<dbReference type="eggNOG" id="KOG1192">
    <property type="taxonomic scope" value="Eukaryota"/>
</dbReference>
<keyword evidence="7" id="KW-1185">Reference proteome</keyword>
<dbReference type="Proteomes" id="UP000007266">
    <property type="component" value="Linkage group 9"/>
</dbReference>
<dbReference type="Gene3D" id="3.40.50.2000">
    <property type="entry name" value="Glycogen Phosphorylase B"/>
    <property type="match status" value="6"/>
</dbReference>
<evidence type="ECO:0000313" key="6">
    <source>
        <dbReference type="EMBL" id="KYB25475.1"/>
    </source>
</evidence>
<evidence type="ECO:0000256" key="1">
    <source>
        <dbReference type="ARBA" id="ARBA00009995"/>
    </source>
</evidence>
<accession>A0A139WC99</accession>
<keyword evidence="2" id="KW-0328">Glycosyltransferase</keyword>
<dbReference type="PANTHER" id="PTHR48043">
    <property type="entry name" value="EG:EG0003.4 PROTEIN-RELATED"/>
    <property type="match status" value="1"/>
</dbReference>
<keyword evidence="4" id="KW-0472">Membrane</keyword>
<dbReference type="PROSITE" id="PS00375">
    <property type="entry name" value="UDPGT"/>
    <property type="match status" value="5"/>
</dbReference>
<dbReference type="InterPro" id="IPR002213">
    <property type="entry name" value="UDP_glucos_trans"/>
</dbReference>
<reference evidence="6 7" key="1">
    <citation type="journal article" date="2008" name="Nature">
        <title>The genome of the model beetle and pest Tribolium castaneum.</title>
        <authorList>
            <consortium name="Tribolium Genome Sequencing Consortium"/>
            <person name="Richards S."/>
            <person name="Gibbs R.A."/>
            <person name="Weinstock G.M."/>
            <person name="Brown S.J."/>
            <person name="Denell R."/>
            <person name="Beeman R.W."/>
            <person name="Gibbs R."/>
            <person name="Beeman R.W."/>
            <person name="Brown S.J."/>
            <person name="Bucher G."/>
            <person name="Friedrich M."/>
            <person name="Grimmelikhuijzen C.J."/>
            <person name="Klingler M."/>
            <person name="Lorenzen M."/>
            <person name="Richards S."/>
            <person name="Roth S."/>
            <person name="Schroder R."/>
            <person name="Tautz D."/>
            <person name="Zdobnov E.M."/>
            <person name="Muzny D."/>
            <person name="Gibbs R.A."/>
            <person name="Weinstock G.M."/>
            <person name="Attaway T."/>
            <person name="Bell S."/>
            <person name="Buhay C.J."/>
            <person name="Chandrabose M.N."/>
            <person name="Chavez D."/>
            <person name="Clerk-Blankenburg K.P."/>
            <person name="Cree A."/>
            <person name="Dao M."/>
            <person name="Davis C."/>
            <person name="Chacko J."/>
            <person name="Dinh H."/>
            <person name="Dugan-Rocha S."/>
            <person name="Fowler G."/>
            <person name="Garner T.T."/>
            <person name="Garnes J."/>
            <person name="Gnirke A."/>
            <person name="Hawes A."/>
            <person name="Hernandez J."/>
            <person name="Hines S."/>
            <person name="Holder M."/>
            <person name="Hume J."/>
            <person name="Jhangiani S.N."/>
            <person name="Joshi V."/>
            <person name="Khan Z.M."/>
            <person name="Jackson L."/>
            <person name="Kovar C."/>
            <person name="Kowis A."/>
            <person name="Lee S."/>
            <person name="Lewis L.R."/>
            <person name="Margolis J."/>
            <person name="Morgan M."/>
            <person name="Nazareth L.V."/>
            <person name="Nguyen N."/>
            <person name="Okwuonu G."/>
            <person name="Parker D."/>
            <person name="Richards S."/>
            <person name="Ruiz S.J."/>
            <person name="Santibanez J."/>
            <person name="Savard J."/>
            <person name="Scherer S.E."/>
            <person name="Schneider B."/>
            <person name="Sodergren E."/>
            <person name="Tautz D."/>
            <person name="Vattahil S."/>
            <person name="Villasana D."/>
            <person name="White C.S."/>
            <person name="Wright R."/>
            <person name="Park Y."/>
            <person name="Beeman R.W."/>
            <person name="Lord J."/>
            <person name="Oppert B."/>
            <person name="Lorenzen M."/>
            <person name="Brown S."/>
            <person name="Wang L."/>
            <person name="Savard J."/>
            <person name="Tautz D."/>
            <person name="Richards S."/>
            <person name="Weinstock G."/>
            <person name="Gibbs R.A."/>
            <person name="Liu Y."/>
            <person name="Worley K."/>
            <person name="Weinstock G."/>
            <person name="Elsik C.G."/>
            <person name="Reese J.T."/>
            <person name="Elhaik E."/>
            <person name="Landan G."/>
            <person name="Graur D."/>
            <person name="Arensburger P."/>
            <person name="Atkinson P."/>
            <person name="Beeman R.W."/>
            <person name="Beidler J."/>
            <person name="Brown S.J."/>
            <person name="Demuth J.P."/>
            <person name="Drury D.W."/>
            <person name="Du Y.Z."/>
            <person name="Fujiwara H."/>
            <person name="Lorenzen M."/>
            <person name="Maselli V."/>
            <person name="Osanai M."/>
            <person name="Park Y."/>
            <person name="Robertson H.M."/>
            <person name="Tu Z."/>
            <person name="Wang J.J."/>
            <person name="Wang S."/>
            <person name="Richards S."/>
            <person name="Song H."/>
            <person name="Zhang L."/>
            <person name="Sodergren E."/>
            <person name="Werner D."/>
            <person name="Stanke M."/>
            <person name="Morgenstern B."/>
            <person name="Solovyev V."/>
            <person name="Kosarev P."/>
            <person name="Brown G."/>
            <person name="Chen H.C."/>
            <person name="Ermolaeva O."/>
            <person name="Hlavina W."/>
            <person name="Kapustin Y."/>
            <person name="Kiryutin B."/>
            <person name="Kitts P."/>
            <person name="Maglott D."/>
            <person name="Pruitt K."/>
            <person name="Sapojnikov V."/>
            <person name="Souvorov A."/>
            <person name="Mackey A.J."/>
            <person name="Waterhouse R.M."/>
            <person name="Wyder S."/>
            <person name="Zdobnov E.M."/>
            <person name="Zdobnov E.M."/>
            <person name="Wyder S."/>
            <person name="Kriventseva E.V."/>
            <person name="Kadowaki T."/>
            <person name="Bork P."/>
            <person name="Aranda M."/>
            <person name="Bao R."/>
            <person name="Beermann A."/>
            <person name="Berns N."/>
            <person name="Bolognesi R."/>
            <person name="Bonneton F."/>
            <person name="Bopp D."/>
            <person name="Brown S.J."/>
            <person name="Bucher G."/>
            <person name="Butts T."/>
            <person name="Chaumot A."/>
            <person name="Denell R.E."/>
            <person name="Ferrier D.E."/>
            <person name="Friedrich M."/>
            <person name="Gordon C.M."/>
            <person name="Jindra M."/>
            <person name="Klingler M."/>
            <person name="Lan Q."/>
            <person name="Lattorff H.M."/>
            <person name="Laudet V."/>
            <person name="von Levetsow C."/>
            <person name="Liu Z."/>
            <person name="Lutz R."/>
            <person name="Lynch J.A."/>
            <person name="da Fonseca R.N."/>
            <person name="Posnien N."/>
            <person name="Reuter R."/>
            <person name="Roth S."/>
            <person name="Savard J."/>
            <person name="Schinko J.B."/>
            <person name="Schmitt C."/>
            <person name="Schoppmeier M."/>
            <person name="Schroder R."/>
            <person name="Shippy T.D."/>
            <person name="Simonnet F."/>
            <person name="Marques-Souza H."/>
            <person name="Tautz D."/>
            <person name="Tomoyasu Y."/>
            <person name="Trauner J."/>
            <person name="Van der Zee M."/>
            <person name="Vervoort M."/>
            <person name="Wittkopp N."/>
            <person name="Wimmer E.A."/>
            <person name="Yang X."/>
            <person name="Jones A.K."/>
            <person name="Sattelle D.B."/>
            <person name="Ebert P.R."/>
            <person name="Nelson D."/>
            <person name="Scott J.G."/>
            <person name="Beeman R.W."/>
            <person name="Muthukrishnan S."/>
            <person name="Kramer K.J."/>
            <person name="Arakane Y."/>
            <person name="Beeman R.W."/>
            <person name="Zhu Q."/>
            <person name="Hogenkamp D."/>
            <person name="Dixit R."/>
            <person name="Oppert B."/>
            <person name="Jiang H."/>
            <person name="Zou Z."/>
            <person name="Marshall J."/>
            <person name="Elpidina E."/>
            <person name="Vinokurov K."/>
            <person name="Oppert C."/>
            <person name="Zou Z."/>
            <person name="Evans J."/>
            <person name="Lu Z."/>
            <person name="Zhao P."/>
            <person name="Sumathipala N."/>
            <person name="Altincicek B."/>
            <person name="Vilcinskas A."/>
            <person name="Williams M."/>
            <person name="Hultmark D."/>
            <person name="Hetru C."/>
            <person name="Jiang H."/>
            <person name="Grimmelikhuijzen C.J."/>
            <person name="Hauser F."/>
            <person name="Cazzamali G."/>
            <person name="Williamson M."/>
            <person name="Park Y."/>
            <person name="Li B."/>
            <person name="Tanaka Y."/>
            <person name="Predel R."/>
            <person name="Neupert S."/>
            <person name="Schachtner J."/>
            <person name="Verleyen P."/>
            <person name="Raible F."/>
            <person name="Bork P."/>
            <person name="Friedrich M."/>
            <person name="Walden K.K."/>
            <person name="Robertson H.M."/>
            <person name="Angeli S."/>
            <person name="Foret S."/>
            <person name="Bucher G."/>
            <person name="Schuetz S."/>
            <person name="Maleszka R."/>
            <person name="Wimmer E.A."/>
            <person name="Beeman R.W."/>
            <person name="Lorenzen M."/>
            <person name="Tomoyasu Y."/>
            <person name="Miller S.C."/>
            <person name="Grossmann D."/>
            <person name="Bucher G."/>
        </authorList>
    </citation>
    <scope>NUCLEOTIDE SEQUENCE [LARGE SCALE GENOMIC DNA]</scope>
    <source>
        <strain evidence="6 7">Georgia GA2</strain>
    </source>
</reference>
<dbReference type="InterPro" id="IPR050271">
    <property type="entry name" value="UDP-glycosyltransferase"/>
</dbReference>
<evidence type="ECO:0000256" key="4">
    <source>
        <dbReference type="SAM" id="Phobius"/>
    </source>
</evidence>
<dbReference type="CDD" id="cd03784">
    <property type="entry name" value="GT1_Gtf-like"/>
    <property type="match status" value="5"/>
</dbReference>
<feature type="transmembrane region" description="Helical" evidence="4">
    <location>
        <begin position="462"/>
        <end position="489"/>
    </location>
</feature>
<sequence length="2722" mass="311402">MKPVLFVFGTNLLFSIAQCARILGVFPAPGYSQFILAEVLMKEIANRGHEVTVISPYKPHNAPPNYKTIETSDVIENSDGLDLYELDNESLFKNILTTYEFGNIITEFTLKNKEVQKLLHSDVSFDLVIVEQFFNDAMKGFARHFNAPLVLFSSMGLTEWNKEYMGIPALPSINAISYTSYTNRMNFFERIRNLIGTIFDYCYRKWVFYPIQREYLSRYFPNSIDFDEIINNASLMLLNSHFTTSENVLLPFNMIEIGGFHVSQNPLSKDIQKILDEATDGAILFSLGSNLQSSDLTPKILNTILSVFGKLKQKVLWKFEKDLSEKPSNVFISKWLKQADILAHPNIQLFITHGGMLSTTEAIFNGVPILGIPVFADQKMNTARAKRAGFANVMSLKDLTEGKFLSLINETINEPKYSENARKMSNLMRDRVVRPLDLAMYWVEYAIRNEGVRFETPVLKMYWFQVYMLDILCFVIFNLLVIYLSVKYLCSFMLPKKCKTNSKVNDRKKLLFILQTTVLFSATTCARILGVFPASGYSQFILAEALMKEIASRGHEVTIISPYRPKTAFFNYTTIQTSDVLHSDDGFDLFELDNKSLFKNILTTYEYGNLLTEFTLKDKGVQKLLHSNESFDLVIVEQFFTDALKGFATHFNALLVLFSSVGLTEWNKHYMGNPVLPSTNTIVYTGYTNQMNFFQRIRNLAGTIFDYCYRTWVFYPIQRKYAEKYFPKPVNFDGIINNASLMLLNSHFTTSENVLLPYNMIEIGGFLVTQNRLNNDTQKLLDEATDGAILFSLGTNLKSCDLAPNTLRTILKVFGRLKQKVLWKFEKDLPGKPKNVVISKWLEQADILAHPNVRLFITHGGILSVTEAIFNGVPMVGIPVFVDQKMNMARAKHARIANVISLKELTEERFFSMINETINNPTYSENVKKMSKLMKDRVVRPLDLAMYWIEYAIRHKGVRFETPVSKMYWFQVYMLDIFCFVIFNLLITYLLITGYSQFILGEKLMVELSQNGHNVTVISPYEPKTPIENYTTISTSGILQQYESVNWFQFESFTFVTSIMGSHKSGLKITEYTLANPKVQELLQSGVNFDLVIVEQFFCEALFGFAKHFNAPLVVFSSIGPSEWNNNQMGNPHLPSYMPMTKLTYNSQMNFYQRIKNTAAFLFDATYKRYVTYPIHDKLLKKYFPKSMDLEDVLYNASLMLLNSHYSITEPFPLVPGMVEIGGFHVSNSEALPKKLETFLDGAKDGAIYFSMGTNIKSSNLNPNLIQDIVDMFSQLKLKVLWKFDKTIPKLPPNVLVEKWFPQNAILGHVNTKLFISHCGLLSTTESVYFGVPMIAIPVFGDQKMNAAKAEHFGFALTIPYPLLSGETLRQGISEVLSDSKYVENVKLRSRLYHDRPVKPLDLAMFWIDFTIRNKNGTTLRFAGIELKWYQLYLLDITAFCVLIIIAMAIVGKYVIRKFNWKRLQTRMKLFLAIFQVIFVCNAKGAKILGVFPTPVRSHHILGHSLLSALAEKGHEVTLISPYEEKNGPGNKNYKHISLTGFDRKPIYINLKDSAFDIFLKLPLIKMIKFELAEDTLNHTNVQLLMDSDETFDVVIVEEFTEEALKALAVHFKAHLVVLSTVCSNPSVETSVGNPQPFSYVPYHLSSYSKSMTFHERVVNTLLHIYDQLLNHFYIYPKHEQVIKKYLPNAPPLKSIIYNSSIVLVNSHLSLNQPLPRVPNMIDIGGFHIKAPQKLPQDLEEFLDSAKDGAIYFSLGTFLQSSKLPAEKRNIFLKVFSKLKEKVLWKWEDDTLPGRPPNVKVAKWLPQQDILAHPNVKLFITHAGILSTTEAIYSGKPLLAIPVFGDQKTNAQNIHSNGFGLFLPYNNISEDDLTVKLNELLKNPKYARSARKRSEIFHDRLVKPMDTAIYWVEYVVRHGGAPHLRVAAVEFPCGSKILGIFPTFVRSHYYLANTLMNHLAEKGHRVTVISPFLDENPAKNNSYQNVVLTGLDDLKDTVNMFDYVNTNELLFIVLSIKKSLEMTELVLNNTNVQYLLQSNEKFDLVIMERFVNEAYVGFAEHFNCPYIVLSTFGTNPWINVLTGNPAPPSYIPNPSMPLSSKMNFWERQLNTLMYIYVHFLHNFYAFPGQKLLYEKYFNASTNFYDVLYRPSLVLLNSHPVTNQPVPYVPNMIDIGGFHIKPRGKISKDLQIFLDEAKEGCYMMKLSTSLLFLFLGLICGTKSARILGIYPLPGRSHYRLGSALFRELAERGHDVTVISPFGEKDPPKNGTYRDIVLDGIFEGDEKHKGKQWNMFKREGLNPFVGAYVVATMASKFMGVILNHTKVQELLHSDEKFDVVITDNFLSDAFKAFAMHFDAPLIVINPVGPNFWINPLVGNPSPPSYIPDILLNYYHPMTFCERMVNTLIYGFNFLLYNWMVFPRHNEYVKQFIPRGGDLNDILYNTSLVLLNSHPSLNQPVPLVPNMIEIGGFHMKPAKKLPDDLQDFLDKSEEGVVYFSMGSNLQSVLWPIEKREVFLKTFSKLKMKVLWKWEDDELPGKPPNVKISKWVPQMDVLAHPNLKLFITHGGFVSSVETAYHGKPMLAIPIYGDQRNNANFAYKNGFGRYITYGNLTEENLLATINEMLDNPKYSENAKIRSQIFHDRQVHPMDTAVYWVEYVIRHRGAPHLQVAALDLPWYKYLLVDVIFVVVMALSSLIFVTWFVLKKVCKKICAKKNTQKVKTN</sequence>
<dbReference type="FunFam" id="3.40.50.2000:FF:000050">
    <property type="entry name" value="UDP-glucuronosyltransferase"/>
    <property type="match status" value="5"/>
</dbReference>
<feature type="transmembrane region" description="Helical" evidence="4">
    <location>
        <begin position="2676"/>
        <end position="2703"/>
    </location>
</feature>
<feature type="signal peptide" evidence="5">
    <location>
        <begin position="1"/>
        <end position="19"/>
    </location>
</feature>
<feature type="transmembrane region" description="Helical" evidence="4">
    <location>
        <begin position="510"/>
        <end position="532"/>
    </location>
</feature>
<protein>
    <submittedName>
        <fullName evidence="6">Uncharacterized protein</fullName>
    </submittedName>
</protein>
<name>A0A139WC99_TRICA</name>
<evidence type="ECO:0000256" key="5">
    <source>
        <dbReference type="SAM" id="SignalP"/>
    </source>
</evidence>
<gene>
    <name evidence="6" type="primary">AUGUSTUS-3.0.2_34242</name>
    <name evidence="6" type="ORF">TcasGA2_TC034242</name>
</gene>
<dbReference type="InterPro" id="IPR035595">
    <property type="entry name" value="UDP_glycos_trans_CS"/>
</dbReference>
<keyword evidence="3" id="KW-0808">Transferase</keyword>
<dbReference type="PANTHER" id="PTHR48043:SF159">
    <property type="entry name" value="EG:EG0003.4 PROTEIN-RELATED"/>
    <property type="match status" value="1"/>
</dbReference>
<dbReference type="SUPFAM" id="SSF53756">
    <property type="entry name" value="UDP-Glycosyltransferase/glycogen phosphorylase"/>
    <property type="match status" value="6"/>
</dbReference>
<evidence type="ECO:0000256" key="2">
    <source>
        <dbReference type="ARBA" id="ARBA00022676"/>
    </source>
</evidence>